<dbReference type="SUPFAM" id="SSF54928">
    <property type="entry name" value="RNA-binding domain, RBD"/>
    <property type="match status" value="1"/>
</dbReference>
<dbReference type="InterPro" id="IPR008111">
    <property type="entry name" value="RNA-bd_8"/>
</dbReference>
<evidence type="ECO:0000259" key="8">
    <source>
        <dbReference type="PROSITE" id="PS50102"/>
    </source>
</evidence>
<evidence type="ECO:0000256" key="4">
    <source>
        <dbReference type="ARBA" id="ARBA00022884"/>
    </source>
</evidence>
<keyword evidence="5" id="KW-0539">Nucleus</keyword>
<protein>
    <submittedName>
        <fullName evidence="9">RNA-binding protein 8A</fullName>
    </submittedName>
</protein>
<feature type="region of interest" description="Disordered" evidence="7">
    <location>
        <begin position="25"/>
        <end position="59"/>
    </location>
</feature>
<dbReference type="Pfam" id="PF00076">
    <property type="entry name" value="RRM_1"/>
    <property type="match status" value="1"/>
</dbReference>
<feature type="compositionally biased region" description="Basic residues" evidence="7">
    <location>
        <begin position="185"/>
        <end position="200"/>
    </location>
</feature>
<feature type="compositionally biased region" description="Basic and acidic residues" evidence="7">
    <location>
        <begin position="172"/>
        <end position="181"/>
    </location>
</feature>
<evidence type="ECO:0000256" key="7">
    <source>
        <dbReference type="SAM" id="MobiDB-lite"/>
    </source>
</evidence>
<dbReference type="PANTHER" id="PTHR45894">
    <property type="entry name" value="RNA-BINDING PROTEIN 8A"/>
    <property type="match status" value="1"/>
</dbReference>
<keyword evidence="4 6" id="KW-0694">RNA-binding</keyword>
<feature type="compositionally biased region" description="Basic and acidic residues" evidence="7">
    <location>
        <begin position="44"/>
        <end position="59"/>
    </location>
</feature>
<evidence type="ECO:0000256" key="3">
    <source>
        <dbReference type="ARBA" id="ARBA00022490"/>
    </source>
</evidence>
<dbReference type="GO" id="GO:0005737">
    <property type="term" value="C:cytoplasm"/>
    <property type="evidence" value="ECO:0007669"/>
    <property type="project" value="UniProtKB-SubCell"/>
</dbReference>
<dbReference type="InterPro" id="IPR000504">
    <property type="entry name" value="RRM_dom"/>
</dbReference>
<dbReference type="EMBL" id="GDJX01009605">
    <property type="protein sequence ID" value="JAT58331.1"/>
    <property type="molecule type" value="Transcribed_RNA"/>
</dbReference>
<dbReference type="CDD" id="cd12324">
    <property type="entry name" value="RRM_RBM8"/>
    <property type="match status" value="1"/>
</dbReference>
<dbReference type="InterPro" id="IPR035979">
    <property type="entry name" value="RBD_domain_sf"/>
</dbReference>
<dbReference type="PROSITE" id="PS50102">
    <property type="entry name" value="RRM"/>
    <property type="match status" value="1"/>
</dbReference>
<evidence type="ECO:0000313" key="9">
    <source>
        <dbReference type="EMBL" id="JAT58331.1"/>
    </source>
</evidence>
<evidence type="ECO:0000256" key="1">
    <source>
        <dbReference type="ARBA" id="ARBA00004123"/>
    </source>
</evidence>
<comment type="subcellular location">
    <subcellularLocation>
        <location evidence="2">Cytoplasm</location>
    </subcellularLocation>
    <subcellularLocation>
        <location evidence="1">Nucleus</location>
    </subcellularLocation>
</comment>
<accession>A0A1D1YUL9</accession>
<reference evidence="9" key="1">
    <citation type="submission" date="2015-07" db="EMBL/GenBank/DDBJ databases">
        <title>Transcriptome Assembly of Anthurium amnicola.</title>
        <authorList>
            <person name="Suzuki J."/>
        </authorList>
    </citation>
    <scope>NUCLEOTIDE SEQUENCE</scope>
</reference>
<feature type="domain" description="RRM" evidence="8">
    <location>
        <begin position="81"/>
        <end position="159"/>
    </location>
</feature>
<dbReference type="PRINTS" id="PR01738">
    <property type="entry name" value="RNABINDINGM8"/>
</dbReference>
<proteinExistence type="predicted"/>
<evidence type="ECO:0000256" key="2">
    <source>
        <dbReference type="ARBA" id="ARBA00004496"/>
    </source>
</evidence>
<feature type="non-terminal residue" evidence="9">
    <location>
        <position position="1"/>
    </location>
</feature>
<dbReference type="GO" id="GO:0003729">
    <property type="term" value="F:mRNA binding"/>
    <property type="evidence" value="ECO:0007669"/>
    <property type="project" value="InterPro"/>
</dbReference>
<dbReference type="GO" id="GO:0006396">
    <property type="term" value="P:RNA processing"/>
    <property type="evidence" value="ECO:0007669"/>
    <property type="project" value="InterPro"/>
</dbReference>
<gene>
    <name evidence="9" type="primary">rbm8a_0</name>
    <name evidence="9" type="ORF">g.21994</name>
</gene>
<evidence type="ECO:0000256" key="5">
    <source>
        <dbReference type="ARBA" id="ARBA00023242"/>
    </source>
</evidence>
<dbReference type="InterPro" id="IPR012677">
    <property type="entry name" value="Nucleotide-bd_a/b_plait_sf"/>
</dbReference>
<feature type="region of interest" description="Disordered" evidence="7">
    <location>
        <begin position="166"/>
        <end position="200"/>
    </location>
</feature>
<dbReference type="GO" id="GO:0005634">
    <property type="term" value="C:nucleus"/>
    <property type="evidence" value="ECO:0007669"/>
    <property type="project" value="UniProtKB-SubCell"/>
</dbReference>
<dbReference type="InterPro" id="IPR033744">
    <property type="entry name" value="RRM_RBM8"/>
</dbReference>
<sequence>KNIKMSEGYEIDIPVVDDDDAMMIDEETRPTSTVKRKGRGFVSESKESRDGVRSGDKYDQFESTADDDAAVGRAQRSVEGWIVLVVGLHEETTEDEITDKFADYGEIKNLHLNLDRRTGFVKGYALVEFETFKEAKNAIDALNGTKILGSILHCDFAFIRAPIGSGGGGTSSERDSRDRASKNRAGGRRRGRSSSPSRRY</sequence>
<dbReference type="Gene3D" id="3.30.70.330">
    <property type="match status" value="1"/>
</dbReference>
<name>A0A1D1YUL9_9ARAE</name>
<keyword evidence="3" id="KW-0963">Cytoplasm</keyword>
<evidence type="ECO:0000256" key="6">
    <source>
        <dbReference type="PROSITE-ProRule" id="PRU00176"/>
    </source>
</evidence>
<dbReference type="SMART" id="SM00360">
    <property type="entry name" value="RRM"/>
    <property type="match status" value="1"/>
</dbReference>
<organism evidence="9">
    <name type="scientific">Anthurium amnicola</name>
    <dbReference type="NCBI Taxonomy" id="1678845"/>
    <lineage>
        <taxon>Eukaryota</taxon>
        <taxon>Viridiplantae</taxon>
        <taxon>Streptophyta</taxon>
        <taxon>Embryophyta</taxon>
        <taxon>Tracheophyta</taxon>
        <taxon>Spermatophyta</taxon>
        <taxon>Magnoliopsida</taxon>
        <taxon>Liliopsida</taxon>
        <taxon>Araceae</taxon>
        <taxon>Pothoideae</taxon>
        <taxon>Potheae</taxon>
        <taxon>Anthurium</taxon>
    </lineage>
</organism>
<dbReference type="AlphaFoldDB" id="A0A1D1YUL9"/>